<evidence type="ECO:0000313" key="1">
    <source>
        <dbReference type="EMBL" id="GGN58599.1"/>
    </source>
</evidence>
<name>A0A918D1R6_9BACI</name>
<dbReference type="RefSeq" id="WP_188857105.1">
    <property type="nucleotide sequence ID" value="NZ_BMOS01000012.1"/>
</dbReference>
<dbReference type="EMBL" id="BMOS01000012">
    <property type="protein sequence ID" value="GGN58599.1"/>
    <property type="molecule type" value="Genomic_DNA"/>
</dbReference>
<dbReference type="PROSITE" id="PS51257">
    <property type="entry name" value="PROKAR_LIPOPROTEIN"/>
    <property type="match status" value="1"/>
</dbReference>
<sequence length="156" mass="17502">MKKWFVVSLVFVGLTLFGCSDSDNGIAGQKPPEAVIEIGSKSYDTILGSYCWGENGQTTCVDTAGPQELLKGVEPIKVKAGVKIFFVMNDEPQPNESYVLQISEIDEIEVSVQENSFRAPLQRGIYYYSYGVWWMDEQEENVSNGDAFYNFVLEVE</sequence>
<organism evidence="1 2">
    <name type="scientific">Oceanobacillus indicireducens</name>
    <dbReference type="NCBI Taxonomy" id="1004261"/>
    <lineage>
        <taxon>Bacteria</taxon>
        <taxon>Bacillati</taxon>
        <taxon>Bacillota</taxon>
        <taxon>Bacilli</taxon>
        <taxon>Bacillales</taxon>
        <taxon>Bacillaceae</taxon>
        <taxon>Oceanobacillus</taxon>
    </lineage>
</organism>
<evidence type="ECO:0008006" key="3">
    <source>
        <dbReference type="Google" id="ProtNLM"/>
    </source>
</evidence>
<comment type="caution">
    <text evidence="1">The sequence shown here is derived from an EMBL/GenBank/DDBJ whole genome shotgun (WGS) entry which is preliminary data.</text>
</comment>
<gene>
    <name evidence="1" type="ORF">GCM10007971_20840</name>
</gene>
<dbReference type="Proteomes" id="UP000624041">
    <property type="component" value="Unassembled WGS sequence"/>
</dbReference>
<reference evidence="1" key="1">
    <citation type="journal article" date="2014" name="Int. J. Syst. Evol. Microbiol.">
        <title>Complete genome sequence of Corynebacterium casei LMG S-19264T (=DSM 44701T), isolated from a smear-ripened cheese.</title>
        <authorList>
            <consortium name="US DOE Joint Genome Institute (JGI-PGF)"/>
            <person name="Walter F."/>
            <person name="Albersmeier A."/>
            <person name="Kalinowski J."/>
            <person name="Ruckert C."/>
        </authorList>
    </citation>
    <scope>NUCLEOTIDE SEQUENCE</scope>
    <source>
        <strain evidence="1">JCM 17251</strain>
    </source>
</reference>
<dbReference type="AlphaFoldDB" id="A0A918D1R6"/>
<proteinExistence type="predicted"/>
<keyword evidence="2" id="KW-1185">Reference proteome</keyword>
<reference evidence="1" key="2">
    <citation type="submission" date="2020-09" db="EMBL/GenBank/DDBJ databases">
        <authorList>
            <person name="Sun Q."/>
            <person name="Ohkuma M."/>
        </authorList>
    </citation>
    <scope>NUCLEOTIDE SEQUENCE</scope>
    <source>
        <strain evidence="1">JCM 17251</strain>
    </source>
</reference>
<protein>
    <recommendedName>
        <fullName evidence="3">Lipoprotein</fullName>
    </recommendedName>
</protein>
<evidence type="ECO:0000313" key="2">
    <source>
        <dbReference type="Proteomes" id="UP000624041"/>
    </source>
</evidence>
<accession>A0A918D1R6</accession>